<keyword evidence="2 3" id="KW-0326">Glycosidase</keyword>
<dbReference type="GO" id="GO:0004568">
    <property type="term" value="F:chitinase activity"/>
    <property type="evidence" value="ECO:0007669"/>
    <property type="project" value="UniProtKB-ARBA"/>
</dbReference>
<dbReference type="PANTHER" id="PTHR11177:SF317">
    <property type="entry name" value="CHITINASE 12-RELATED"/>
    <property type="match status" value="1"/>
</dbReference>
<organism evidence="7 9">
    <name type="scientific">Fopius arisanus</name>
    <dbReference type="NCBI Taxonomy" id="64838"/>
    <lineage>
        <taxon>Eukaryota</taxon>
        <taxon>Metazoa</taxon>
        <taxon>Ecdysozoa</taxon>
        <taxon>Arthropoda</taxon>
        <taxon>Hexapoda</taxon>
        <taxon>Insecta</taxon>
        <taxon>Pterygota</taxon>
        <taxon>Neoptera</taxon>
        <taxon>Endopterygota</taxon>
        <taxon>Hymenoptera</taxon>
        <taxon>Apocrita</taxon>
        <taxon>Ichneumonoidea</taxon>
        <taxon>Braconidae</taxon>
        <taxon>Opiinae</taxon>
        <taxon>Fopius</taxon>
    </lineage>
</organism>
<dbReference type="InterPro" id="IPR050314">
    <property type="entry name" value="Glycosyl_Hydrlase_18"/>
</dbReference>
<dbReference type="GO" id="GO:0008061">
    <property type="term" value="F:chitin binding"/>
    <property type="evidence" value="ECO:0007669"/>
    <property type="project" value="InterPro"/>
</dbReference>
<feature type="chain" id="PRO_5044701576" evidence="5">
    <location>
        <begin position="23"/>
        <end position="377"/>
    </location>
</feature>
<dbReference type="GO" id="GO:0005975">
    <property type="term" value="P:carbohydrate metabolic process"/>
    <property type="evidence" value="ECO:0007669"/>
    <property type="project" value="InterPro"/>
</dbReference>
<dbReference type="Gene3D" id="3.10.50.10">
    <property type="match status" value="1"/>
</dbReference>
<sequence length="377" mass="41233">MRSSILPIALCFLALALTATSAKNIVCYFASWSHYRQGNGRFTTADIDPNICTHYIWSFVTIEGNRIVVSDGDGSNGIRELTALRSQNSGAKVLVAVGGGSDSVGPKYSNMVSSWQSRNDFINSAVDVLKEYNLDGLDMDWEYPAFNGGVPSDRENFVLLLKELRERFNQEGGYLLTAAVNAGQWAAETAYDIPGISQQLDFINLMTYDFHGSWESQTGHHAGLHANGDISVESCVKYWLDKGCPKDKLVVGVPTYGKSWTLADPNNHGVGAPAVGVGQPGPYTQAPGTLAYNELCEQINAGQWTVVFDEQAYVPYAYNGNQWVGYENVQSAKGKAGFLRDWGLAGAMVWTIDFDDFRGSCGERYPILNALNAVLRT</sequence>
<accession>A0A9R1TEQ6</accession>
<feature type="signal peptide" evidence="5">
    <location>
        <begin position="1"/>
        <end position="22"/>
    </location>
</feature>
<evidence type="ECO:0000313" key="7">
    <source>
        <dbReference type="Proteomes" id="UP000694866"/>
    </source>
</evidence>
<comment type="similarity">
    <text evidence="4">Belongs to the glycosyl hydrolase 18 family.</text>
</comment>
<name>A0A9R1U5F7_9HYME</name>
<dbReference type="InterPro" id="IPR001579">
    <property type="entry name" value="Glyco_hydro_18_chit_AS"/>
</dbReference>
<dbReference type="Proteomes" id="UP000694866">
    <property type="component" value="Unplaced"/>
</dbReference>
<evidence type="ECO:0000256" key="5">
    <source>
        <dbReference type="SAM" id="SignalP"/>
    </source>
</evidence>
<dbReference type="InterPro" id="IPR011583">
    <property type="entry name" value="Chitinase_II/V-like_cat"/>
</dbReference>
<keyword evidence="5" id="KW-0732">Signal</keyword>
<dbReference type="CDD" id="cd02872">
    <property type="entry name" value="GH18_chitolectin_chitotriosidase"/>
    <property type="match status" value="1"/>
</dbReference>
<dbReference type="PROSITE" id="PS01095">
    <property type="entry name" value="GH18_1"/>
    <property type="match status" value="1"/>
</dbReference>
<evidence type="ECO:0000256" key="3">
    <source>
        <dbReference type="RuleBase" id="RU000489"/>
    </source>
</evidence>
<dbReference type="OrthoDB" id="73875at2759"/>
<dbReference type="SMART" id="SM00636">
    <property type="entry name" value="Glyco_18"/>
    <property type="match status" value="1"/>
</dbReference>
<dbReference type="AlphaFoldDB" id="A0A9R1U5F7"/>
<evidence type="ECO:0000259" key="6">
    <source>
        <dbReference type="PROSITE" id="PS51910"/>
    </source>
</evidence>
<dbReference type="GO" id="GO:0005576">
    <property type="term" value="C:extracellular region"/>
    <property type="evidence" value="ECO:0007669"/>
    <property type="project" value="TreeGrafter"/>
</dbReference>
<dbReference type="KEGG" id="fas:105269312"/>
<protein>
    <submittedName>
        <fullName evidence="8 9">Chitotriosidase-1</fullName>
    </submittedName>
</protein>
<dbReference type="SUPFAM" id="SSF51445">
    <property type="entry name" value="(Trans)glycosidases"/>
    <property type="match status" value="1"/>
</dbReference>
<dbReference type="RefSeq" id="XP_011307755.1">
    <property type="nucleotide sequence ID" value="XM_011309453.1"/>
</dbReference>
<dbReference type="InterPro" id="IPR017853">
    <property type="entry name" value="GH"/>
</dbReference>
<keyword evidence="7" id="KW-1185">Reference proteome</keyword>
<gene>
    <name evidence="8 9" type="primary">LOC105269312</name>
</gene>
<dbReference type="GO" id="GO:0006032">
    <property type="term" value="P:chitin catabolic process"/>
    <property type="evidence" value="ECO:0007669"/>
    <property type="project" value="TreeGrafter"/>
</dbReference>
<dbReference type="FunFam" id="3.10.50.10:FF:000008">
    <property type="entry name" value="Chitinase 11"/>
    <property type="match status" value="1"/>
</dbReference>
<evidence type="ECO:0000256" key="1">
    <source>
        <dbReference type="ARBA" id="ARBA00022801"/>
    </source>
</evidence>
<dbReference type="InterPro" id="IPR029070">
    <property type="entry name" value="Chitinase_insertion_sf"/>
</dbReference>
<keyword evidence="1 3" id="KW-0378">Hydrolase</keyword>
<dbReference type="PANTHER" id="PTHR11177">
    <property type="entry name" value="CHITINASE"/>
    <property type="match status" value="1"/>
</dbReference>
<dbReference type="Pfam" id="PF00704">
    <property type="entry name" value="Glyco_hydro_18"/>
    <property type="match status" value="1"/>
</dbReference>
<feature type="domain" description="GH18" evidence="6">
    <location>
        <begin position="23"/>
        <end position="377"/>
    </location>
</feature>
<evidence type="ECO:0000313" key="9">
    <source>
        <dbReference type="RefSeq" id="XP_011307756.1"/>
    </source>
</evidence>
<accession>A0A9R1U5F7</accession>
<dbReference type="GeneID" id="105269312"/>
<dbReference type="SUPFAM" id="SSF54556">
    <property type="entry name" value="Chitinase insertion domain"/>
    <property type="match status" value="1"/>
</dbReference>
<dbReference type="InterPro" id="IPR001223">
    <property type="entry name" value="Glyco_hydro18_cat"/>
</dbReference>
<reference evidence="8 9" key="1">
    <citation type="submission" date="2025-04" db="UniProtKB">
        <authorList>
            <consortium name="RefSeq"/>
        </authorList>
    </citation>
    <scope>IDENTIFICATION</scope>
    <source>
        <strain evidence="8 9">USDA-PBARC FA_bdor</strain>
        <tissue evidence="8 9">Whole organism</tissue>
    </source>
</reference>
<evidence type="ECO:0000313" key="8">
    <source>
        <dbReference type="RefSeq" id="XP_011307755.1"/>
    </source>
</evidence>
<dbReference type="RefSeq" id="XP_011307756.1">
    <property type="nucleotide sequence ID" value="XM_011309454.1"/>
</dbReference>
<evidence type="ECO:0000256" key="2">
    <source>
        <dbReference type="ARBA" id="ARBA00023295"/>
    </source>
</evidence>
<evidence type="ECO:0000256" key="4">
    <source>
        <dbReference type="RuleBase" id="RU004453"/>
    </source>
</evidence>
<dbReference type="PROSITE" id="PS51910">
    <property type="entry name" value="GH18_2"/>
    <property type="match status" value="1"/>
</dbReference>
<dbReference type="Gene3D" id="3.20.20.80">
    <property type="entry name" value="Glycosidases"/>
    <property type="match status" value="1"/>
</dbReference>
<proteinExistence type="inferred from homology"/>